<feature type="coiled-coil region" evidence="1">
    <location>
        <begin position="279"/>
        <end position="313"/>
    </location>
</feature>
<keyword evidence="1" id="KW-0175">Coiled coil</keyword>
<proteinExistence type="predicted"/>
<reference evidence="2" key="1">
    <citation type="submission" date="2023-07" db="EMBL/GenBank/DDBJ databases">
        <authorList>
            <consortium name="AG Swart"/>
            <person name="Singh M."/>
            <person name="Singh A."/>
            <person name="Seah K."/>
            <person name="Emmerich C."/>
        </authorList>
    </citation>
    <scope>NUCLEOTIDE SEQUENCE</scope>
    <source>
        <strain evidence="2">DP1</strain>
    </source>
</reference>
<evidence type="ECO:0000313" key="3">
    <source>
        <dbReference type="Proteomes" id="UP001295684"/>
    </source>
</evidence>
<sequence length="315" mass="35972">MAESRLNLAIHEANRIYNVAESEKREGDVEEAVEFYKKACEAYLGVVKVCESEGSDDLELKKRMKVFAESCKREVEIFNLREDLLNDYGESSQGNSSIFGDLKSSFCNYTVVSESMFHNDLDENSKNNQEELSRVKLKLETMKGKIIKRLDSLEKAFLKLESLYNEDIRSALADPTLTIEDLNLKRVDKCMTDLKKYIDKVADSASSDFKSEISQLNSSIHGSSLKSSLMVKGNQALIEEESVDIEGLPPGITVDEMKHYLAQKNPPLFVTFEKYIGCVNLLEEAKEKFNKKKEQLESLRKKHNRLIQEIEKLKN</sequence>
<evidence type="ECO:0000256" key="1">
    <source>
        <dbReference type="SAM" id="Coils"/>
    </source>
</evidence>
<dbReference type="Proteomes" id="UP001295684">
    <property type="component" value="Unassembled WGS sequence"/>
</dbReference>
<accession>A0AAD1XNX8</accession>
<name>A0AAD1XNX8_EUPCR</name>
<keyword evidence="3" id="KW-1185">Reference proteome</keyword>
<comment type="caution">
    <text evidence="2">The sequence shown here is derived from an EMBL/GenBank/DDBJ whole genome shotgun (WGS) entry which is preliminary data.</text>
</comment>
<dbReference type="AlphaFoldDB" id="A0AAD1XNX8"/>
<evidence type="ECO:0000313" key="2">
    <source>
        <dbReference type="EMBL" id="CAI2376200.1"/>
    </source>
</evidence>
<dbReference type="EMBL" id="CAMPGE010017742">
    <property type="protein sequence ID" value="CAI2376200.1"/>
    <property type="molecule type" value="Genomic_DNA"/>
</dbReference>
<protein>
    <submittedName>
        <fullName evidence="2">Uncharacterized protein</fullName>
    </submittedName>
</protein>
<organism evidence="2 3">
    <name type="scientific">Euplotes crassus</name>
    <dbReference type="NCBI Taxonomy" id="5936"/>
    <lineage>
        <taxon>Eukaryota</taxon>
        <taxon>Sar</taxon>
        <taxon>Alveolata</taxon>
        <taxon>Ciliophora</taxon>
        <taxon>Intramacronucleata</taxon>
        <taxon>Spirotrichea</taxon>
        <taxon>Hypotrichia</taxon>
        <taxon>Euplotida</taxon>
        <taxon>Euplotidae</taxon>
        <taxon>Moneuplotes</taxon>
    </lineage>
</organism>
<gene>
    <name evidence="2" type="ORF">ECRASSUSDP1_LOCUS17569</name>
</gene>